<feature type="non-terminal residue" evidence="1">
    <location>
        <position position="470"/>
    </location>
</feature>
<dbReference type="STRING" id="1890364.A0A2P6MQB5"/>
<dbReference type="InParanoid" id="A0A2P6MQB5"/>
<organism evidence="1 2">
    <name type="scientific">Planoprotostelium fungivorum</name>
    <dbReference type="NCBI Taxonomy" id="1890364"/>
    <lineage>
        <taxon>Eukaryota</taxon>
        <taxon>Amoebozoa</taxon>
        <taxon>Evosea</taxon>
        <taxon>Variosea</taxon>
        <taxon>Cavosteliida</taxon>
        <taxon>Cavosteliaceae</taxon>
        <taxon>Planoprotostelium</taxon>
    </lineage>
</organism>
<gene>
    <name evidence="1" type="ORF">PROFUN_16474</name>
</gene>
<dbReference type="AlphaFoldDB" id="A0A2P6MQB5"/>
<dbReference type="EMBL" id="MDYQ01000532">
    <property type="protein sequence ID" value="PRP73880.1"/>
    <property type="molecule type" value="Genomic_DNA"/>
</dbReference>
<sequence>MPSLASASVRQRLLSFRMQCFLPSLYKACSEHTKAYKCFAENLQTDHMKQVFSNNATPTLVHIFFILTLFQILGHPYSTVCSEDPSSISLGNNTPTQHWFVFVFSRSFRFRVRIVHRPLAVGHNSSHIQGNDKGLNQKLDDYPYHPVANHCHLEHSTGFESSTPRHLLLLNKSKCHGFIAPRKYTDEYQFSAPATASVLASKFKLDASTLSEPTTSTGAPPPKEAPPLGLYGALRASQALACIAAATISNTHSFYSFLYSYYIYSRKLEKNYTWLSEGVSQMDPLLNLREDTCKKIKQRMTQVPVLLIEGSPYSGKTSLVSILTMYFKSHNYDCDSFSFLAGGAPWDPSKSYTATKMIHFGSGSSATRLREGLIEFCLGGENLRGGAPWDPSKYPDDSIVIVDEVQKLYHNKDDPFWEWIKRNKTERGTHRILLFAAWGGENLRGEDSSTPLNLSYSAGEDNREVASPIG</sequence>
<dbReference type="Proteomes" id="UP000241769">
    <property type="component" value="Unassembled WGS sequence"/>
</dbReference>
<comment type="caution">
    <text evidence="1">The sequence shown here is derived from an EMBL/GenBank/DDBJ whole genome shotgun (WGS) entry which is preliminary data.</text>
</comment>
<evidence type="ECO:0000313" key="1">
    <source>
        <dbReference type="EMBL" id="PRP73880.1"/>
    </source>
</evidence>
<name>A0A2P6MQB5_9EUKA</name>
<protein>
    <submittedName>
        <fullName evidence="1">Uncharacterized protein</fullName>
    </submittedName>
</protein>
<reference evidence="1 2" key="1">
    <citation type="journal article" date="2018" name="Genome Biol. Evol.">
        <title>Multiple Roots of Fruiting Body Formation in Amoebozoa.</title>
        <authorList>
            <person name="Hillmann F."/>
            <person name="Forbes G."/>
            <person name="Novohradska S."/>
            <person name="Ferling I."/>
            <person name="Riege K."/>
            <person name="Groth M."/>
            <person name="Westermann M."/>
            <person name="Marz M."/>
            <person name="Spaller T."/>
            <person name="Winckler T."/>
            <person name="Schaap P."/>
            <person name="Glockner G."/>
        </authorList>
    </citation>
    <scope>NUCLEOTIDE SEQUENCE [LARGE SCALE GENOMIC DNA]</scope>
    <source>
        <strain evidence="1 2">Jena</strain>
    </source>
</reference>
<evidence type="ECO:0000313" key="2">
    <source>
        <dbReference type="Proteomes" id="UP000241769"/>
    </source>
</evidence>
<dbReference type="OrthoDB" id="2364732at2759"/>
<keyword evidence="2" id="KW-1185">Reference proteome</keyword>
<proteinExistence type="predicted"/>
<accession>A0A2P6MQB5</accession>